<dbReference type="WBParaSite" id="TREG1_87920.1">
    <property type="protein sequence ID" value="TREG1_87920.1"/>
    <property type="gene ID" value="TREG1_87920"/>
</dbReference>
<keyword evidence="5" id="KW-0325">Glycoprotein</keyword>
<proteinExistence type="inferred from homology"/>
<keyword evidence="2" id="KW-0645">Protease</keyword>
<feature type="signal peptide" evidence="6">
    <location>
        <begin position="1"/>
        <end position="16"/>
    </location>
</feature>
<keyword evidence="3 6" id="KW-0732">Signal</keyword>
<evidence type="ECO:0000256" key="3">
    <source>
        <dbReference type="ARBA" id="ARBA00022729"/>
    </source>
</evidence>
<dbReference type="InterPro" id="IPR008758">
    <property type="entry name" value="Peptidase_S28"/>
</dbReference>
<evidence type="ECO:0000256" key="6">
    <source>
        <dbReference type="SAM" id="SignalP"/>
    </source>
</evidence>
<reference evidence="7" key="1">
    <citation type="submission" date="2022-06" db="EMBL/GenBank/DDBJ databases">
        <authorList>
            <person name="Berger JAMES D."/>
            <person name="Berger JAMES D."/>
        </authorList>
    </citation>
    <scope>NUCLEOTIDE SEQUENCE [LARGE SCALE GENOMIC DNA]</scope>
</reference>
<dbReference type="GO" id="GO:0006508">
    <property type="term" value="P:proteolysis"/>
    <property type="evidence" value="ECO:0007669"/>
    <property type="project" value="UniProtKB-KW"/>
</dbReference>
<dbReference type="Gene3D" id="1.20.120.980">
    <property type="entry name" value="Serine carboxypeptidase S28, SKS domain"/>
    <property type="match status" value="1"/>
</dbReference>
<dbReference type="Pfam" id="PF05577">
    <property type="entry name" value="Peptidase_S28"/>
    <property type="match status" value="1"/>
</dbReference>
<dbReference type="AlphaFoldDB" id="A0AA85KIE6"/>
<dbReference type="InterPro" id="IPR042269">
    <property type="entry name" value="Ser_carbopepase_S28_SKS"/>
</dbReference>
<evidence type="ECO:0000313" key="8">
    <source>
        <dbReference type="WBParaSite" id="TREG1_87920.1"/>
    </source>
</evidence>
<evidence type="ECO:0000256" key="2">
    <source>
        <dbReference type="ARBA" id="ARBA00022670"/>
    </source>
</evidence>
<evidence type="ECO:0000256" key="5">
    <source>
        <dbReference type="ARBA" id="ARBA00023180"/>
    </source>
</evidence>
<dbReference type="GO" id="GO:0008239">
    <property type="term" value="F:dipeptidyl-peptidase activity"/>
    <property type="evidence" value="ECO:0007669"/>
    <property type="project" value="TreeGrafter"/>
</dbReference>
<feature type="chain" id="PRO_5041657622" description="Lysosomal Pro-X carboxypeptidase" evidence="6">
    <location>
        <begin position="17"/>
        <end position="498"/>
    </location>
</feature>
<comment type="similarity">
    <text evidence="1">Belongs to the peptidase S28 family.</text>
</comment>
<dbReference type="SUPFAM" id="SSF53474">
    <property type="entry name" value="alpha/beta-Hydrolases"/>
    <property type="match status" value="1"/>
</dbReference>
<keyword evidence="4" id="KW-0378">Hydrolase</keyword>
<evidence type="ECO:0000256" key="4">
    <source>
        <dbReference type="ARBA" id="ARBA00022801"/>
    </source>
</evidence>
<organism evidence="7 8">
    <name type="scientific">Trichobilharzia regenti</name>
    <name type="common">Nasal bird schistosome</name>
    <dbReference type="NCBI Taxonomy" id="157069"/>
    <lineage>
        <taxon>Eukaryota</taxon>
        <taxon>Metazoa</taxon>
        <taxon>Spiralia</taxon>
        <taxon>Lophotrochozoa</taxon>
        <taxon>Platyhelminthes</taxon>
        <taxon>Trematoda</taxon>
        <taxon>Digenea</taxon>
        <taxon>Strigeidida</taxon>
        <taxon>Schistosomatoidea</taxon>
        <taxon>Schistosomatidae</taxon>
        <taxon>Trichobilharzia</taxon>
    </lineage>
</organism>
<evidence type="ECO:0000256" key="1">
    <source>
        <dbReference type="ARBA" id="ARBA00011079"/>
    </source>
</evidence>
<dbReference type="Proteomes" id="UP000050795">
    <property type="component" value="Unassembled WGS sequence"/>
</dbReference>
<name>A0AA85KIE6_TRIRE</name>
<protein>
    <recommendedName>
        <fullName evidence="9">Lysosomal Pro-X carboxypeptidase</fullName>
    </recommendedName>
</protein>
<evidence type="ECO:0000313" key="7">
    <source>
        <dbReference type="Proteomes" id="UP000050795"/>
    </source>
</evidence>
<reference evidence="8" key="2">
    <citation type="submission" date="2023-11" db="UniProtKB">
        <authorList>
            <consortium name="WormBaseParasite"/>
        </authorList>
    </citation>
    <scope>IDENTIFICATION</scope>
</reference>
<evidence type="ECO:0008006" key="9">
    <source>
        <dbReference type="Google" id="ProtNLM"/>
    </source>
</evidence>
<dbReference type="GO" id="GO:0070008">
    <property type="term" value="F:serine-type exopeptidase activity"/>
    <property type="evidence" value="ECO:0007669"/>
    <property type="project" value="InterPro"/>
</dbReference>
<dbReference type="Gene3D" id="3.40.50.1820">
    <property type="entry name" value="alpha/beta hydrolase"/>
    <property type="match status" value="1"/>
</dbReference>
<keyword evidence="7" id="KW-1185">Reference proteome</keyword>
<dbReference type="PANTHER" id="PTHR11010:SF38">
    <property type="entry name" value="LYSOSOMAL PRO-X CARBOXYPEPTIDASE"/>
    <property type="match status" value="1"/>
</dbReference>
<dbReference type="PANTHER" id="PTHR11010">
    <property type="entry name" value="PROTEASE S28 PRO-X CARBOXYPEPTIDASE-RELATED"/>
    <property type="match status" value="1"/>
</dbReference>
<dbReference type="InterPro" id="IPR029058">
    <property type="entry name" value="AB_hydrolase_fold"/>
</dbReference>
<accession>A0AA85KIE6</accession>
<sequence>MLCLYFVYTLLPLSLGFFTSHFPNSLVKKSDFVYETKFFRTKVDHFSFVNDENFNVKYLINNKSFSPGGPIFFYTGNEGAIETFAENSGFIWKLAQELNASVVFAEHRYYGESLPFGNSSFKDRSHFGYLTAEQALADFVLLINQLKTNYSCFASSPVIAFGGSYGGMLAAWIRQKYPNEIAGAIASSAPVWLFPGLSDCNGFSLVATNSFLKYGGENCVKNIQHSWSNIANVGQSPDGKELLSHMFNTCTPLTNVQNLIDYLADTLGMIAMVNYPYPANFLGSLPAWPVKYMCSSLSAYDPQQPVETSISLFAKALYSLTNYSGNQNCLNISNSIAGLDASGWEIQTCMEMTTPICASGPVNIMPPLNWDLKAFSAYCQSRYGVSPRVNWSTVEFWSKSVSTTTNVVFSNGEIDPWFAFSITNNSHVPLATVINIADAAHHLDLRSSNPADPESVVKARDIEKQKIIQWIKEWKVRGSTLKFFSEVLKFNSLLDYFA</sequence>